<name>A0A087UQC7_STEMI</name>
<protein>
    <submittedName>
        <fullName evidence="1">Uncharacterized protein</fullName>
    </submittedName>
</protein>
<dbReference type="Proteomes" id="UP000054359">
    <property type="component" value="Unassembled WGS sequence"/>
</dbReference>
<dbReference type="EMBL" id="KK121019">
    <property type="protein sequence ID" value="KFM79566.1"/>
    <property type="molecule type" value="Genomic_DNA"/>
</dbReference>
<gene>
    <name evidence="1" type="ORF">X975_26708</name>
</gene>
<accession>A0A087UQC7</accession>
<feature type="non-terminal residue" evidence="1">
    <location>
        <position position="54"/>
    </location>
</feature>
<dbReference type="PROSITE" id="PS51257">
    <property type="entry name" value="PROKAR_LIPOPROTEIN"/>
    <property type="match status" value="1"/>
</dbReference>
<reference evidence="1 2" key="1">
    <citation type="submission" date="2013-11" db="EMBL/GenBank/DDBJ databases">
        <title>Genome sequencing of Stegodyphus mimosarum.</title>
        <authorList>
            <person name="Bechsgaard J."/>
        </authorList>
    </citation>
    <scope>NUCLEOTIDE SEQUENCE [LARGE SCALE GENOMIC DNA]</scope>
</reference>
<sequence>MKHAYVRLVSSTMSNHICLHSIQSCLKVSLHNITHLKSINGFTADLNDQALVNL</sequence>
<dbReference type="AlphaFoldDB" id="A0A087UQC7"/>
<keyword evidence="2" id="KW-1185">Reference proteome</keyword>
<evidence type="ECO:0000313" key="1">
    <source>
        <dbReference type="EMBL" id="KFM79566.1"/>
    </source>
</evidence>
<evidence type="ECO:0000313" key="2">
    <source>
        <dbReference type="Proteomes" id="UP000054359"/>
    </source>
</evidence>
<proteinExistence type="predicted"/>
<organism evidence="1 2">
    <name type="scientific">Stegodyphus mimosarum</name>
    <name type="common">African social velvet spider</name>
    <dbReference type="NCBI Taxonomy" id="407821"/>
    <lineage>
        <taxon>Eukaryota</taxon>
        <taxon>Metazoa</taxon>
        <taxon>Ecdysozoa</taxon>
        <taxon>Arthropoda</taxon>
        <taxon>Chelicerata</taxon>
        <taxon>Arachnida</taxon>
        <taxon>Araneae</taxon>
        <taxon>Araneomorphae</taxon>
        <taxon>Entelegynae</taxon>
        <taxon>Eresoidea</taxon>
        <taxon>Eresidae</taxon>
        <taxon>Stegodyphus</taxon>
    </lineage>
</organism>